<name>A0A0G2Y7B8_SORCE</name>
<feature type="compositionally biased region" description="Basic residues" evidence="1">
    <location>
        <begin position="1"/>
        <end position="20"/>
    </location>
</feature>
<dbReference type="EMBL" id="EU414841">
    <property type="protein sequence ID" value="AKI82212.1"/>
    <property type="molecule type" value="Genomic_DNA"/>
</dbReference>
<feature type="region of interest" description="Disordered" evidence="1">
    <location>
        <begin position="1"/>
        <end position="62"/>
    </location>
</feature>
<evidence type="ECO:0000313" key="2">
    <source>
        <dbReference type="EMBL" id="AKI82212.1"/>
    </source>
</evidence>
<protein>
    <submittedName>
        <fullName evidence="2">Uncharacterized protein</fullName>
    </submittedName>
</protein>
<accession>A0A0G2Y7B8</accession>
<organism evidence="2">
    <name type="scientific">Sorangium cellulosum So0157-2</name>
    <dbReference type="NCBI Taxonomy" id="1254432"/>
    <lineage>
        <taxon>Bacteria</taxon>
        <taxon>Pseudomonadati</taxon>
        <taxon>Myxococcota</taxon>
        <taxon>Polyangia</taxon>
        <taxon>Polyangiales</taxon>
        <taxon>Polyangiaceae</taxon>
        <taxon>Sorangium</taxon>
    </lineage>
</organism>
<feature type="compositionally biased region" description="Low complexity" evidence="1">
    <location>
        <begin position="37"/>
        <end position="54"/>
    </location>
</feature>
<reference evidence="2" key="1">
    <citation type="journal article" date="2013" name="Appl. Microbiol. Biotechnol.">
        <title>Characteristics and activity analysis of epothilone operon promoters from Sorangium cellulosum strains in Escherichia coli.</title>
        <authorList>
            <person name="Zhu L.P."/>
            <person name="Li Z.F."/>
            <person name="Sun X."/>
            <person name="Li S.G."/>
            <person name="Li Y.Z."/>
        </authorList>
    </citation>
    <scope>NUCLEOTIDE SEQUENCE</scope>
    <source>
        <strain evidence="2">So0157-2</strain>
    </source>
</reference>
<reference evidence="2" key="2">
    <citation type="submission" date="2015-05" db="EMBL/GenBank/DDBJ databases">
        <title>The biosynthetic gene cluster for the epothilones from Sorangium cellulosum So0157-2.</title>
        <authorList>
            <person name="Li Y.Z."/>
            <person name="Li Z.F."/>
            <person name="Xia Z.J."/>
            <person name="Zhao J.Y."/>
            <person name="Sun X."/>
            <person name="Zhao L."/>
            <person name="Hu W."/>
            <person name="Liu H."/>
            <person name="Wu Z.H."/>
            <person name="Liu W.F."/>
        </authorList>
    </citation>
    <scope>NUCLEOTIDE SEQUENCE</scope>
    <source>
        <strain evidence="2">So0157-2</strain>
    </source>
</reference>
<proteinExistence type="predicted"/>
<sequence length="281" mass="30845">MGFRRPVSRRRRRWTSRTWRRGALSSPSRSRTRRDPSGSSRAASGGTRARPTPSRSERSDDMSSRAMIGCALLASIAFSGGGQAAAPRRVEDCAFKYGLAERRLKPATGRAACDRGVAVFVGDVVIASAEAPRTTTSEIKGVCRREEQESYRCGPFSVFNCTRTKNVDTPRTHNLPEAVEPSVYFHANSATAAEPLGTLRLGATKGFVVPEDGRIRLAPIDVTKLYERAEEQRRKLCAPNESLLPGSSVKHWFEADKPSARLVVCRGGVDDSDETCEELER</sequence>
<dbReference type="AlphaFoldDB" id="A0A0G2Y7B8"/>
<evidence type="ECO:0000256" key="1">
    <source>
        <dbReference type="SAM" id="MobiDB-lite"/>
    </source>
</evidence>